<dbReference type="OrthoDB" id="7183688at2"/>
<name>A0A1H9VLK8_9RHOB</name>
<dbReference type="RefSeq" id="WP_092694537.1">
    <property type="nucleotide sequence ID" value="NZ_FOGU01000007.1"/>
</dbReference>
<organism evidence="1 2">
    <name type="scientific">Tranquillimonas rosea</name>
    <dbReference type="NCBI Taxonomy" id="641238"/>
    <lineage>
        <taxon>Bacteria</taxon>
        <taxon>Pseudomonadati</taxon>
        <taxon>Pseudomonadota</taxon>
        <taxon>Alphaproteobacteria</taxon>
        <taxon>Rhodobacterales</taxon>
        <taxon>Roseobacteraceae</taxon>
        <taxon>Tranquillimonas</taxon>
    </lineage>
</organism>
<sequence length="478" mass="53147">MSKKTLNQANLEKLGAEKLAALVMNLVEGSAALQRRARMELSAAQGPGEVAADLRKRFASLRRATGFVDWRKQRALVKDLEGLLGMIETTIAPHDPDEAFELLWSFLQLAPSIHERTDDSNGAVGGIMSDAVDLIAEISPRLSQDRTALAERILDAVADAGYGEFDRIIPATADALGQDGLEHLKCITQAWADAPPTEHELEQYRGYGLMSSADDSVRRNKQMTRSIILADIADAQGDVDAYMARYSEEQLTYGTIAPHVARRLLDAGRVDEAFDIVTRARVAEDGTSFRMYRYDLDAVYEECLERKGKTDELKTHLWNTYEQTLSATSLRRYLKLLPDFDDIEAEEAALGFAEAYPHLGATISFLVDWPSHERAARIVVARAEELDGNSYHALTKAADALEAEHPLAAALMRRAMVLDTLTGAKSKRYRYAARHLAECQSCDAAIENYGDLPSHTQFLEELKQEHGRKHGFWRLVGP</sequence>
<proteinExistence type="predicted"/>
<gene>
    <name evidence="1" type="ORF">SAMN04490244_107211</name>
</gene>
<dbReference type="AlphaFoldDB" id="A0A1H9VLK8"/>
<dbReference type="Proteomes" id="UP000198885">
    <property type="component" value="Unassembled WGS sequence"/>
</dbReference>
<accession>A0A1H9VLK8</accession>
<dbReference type="STRING" id="641238.SAMN04490244_107211"/>
<evidence type="ECO:0000313" key="1">
    <source>
        <dbReference type="EMBL" id="SES22444.1"/>
    </source>
</evidence>
<reference evidence="1 2" key="1">
    <citation type="submission" date="2016-10" db="EMBL/GenBank/DDBJ databases">
        <authorList>
            <person name="de Groot N.N."/>
        </authorList>
    </citation>
    <scope>NUCLEOTIDE SEQUENCE [LARGE SCALE GENOMIC DNA]</scope>
    <source>
        <strain evidence="1 2">DSM 23042</strain>
    </source>
</reference>
<dbReference type="Pfam" id="PF21810">
    <property type="entry name" value="DUF6880"/>
    <property type="match status" value="1"/>
</dbReference>
<dbReference type="InterPro" id="IPR049245">
    <property type="entry name" value="DUF6880"/>
</dbReference>
<keyword evidence="2" id="KW-1185">Reference proteome</keyword>
<dbReference type="EMBL" id="FOGU01000007">
    <property type="protein sequence ID" value="SES22444.1"/>
    <property type="molecule type" value="Genomic_DNA"/>
</dbReference>
<evidence type="ECO:0000313" key="2">
    <source>
        <dbReference type="Proteomes" id="UP000198885"/>
    </source>
</evidence>
<protein>
    <submittedName>
        <fullName evidence="1">Uncharacterized protein</fullName>
    </submittedName>
</protein>